<dbReference type="RefSeq" id="WP_308894576.1">
    <property type="nucleotide sequence ID" value="NZ_CP133218.1"/>
</dbReference>
<evidence type="ECO:0000256" key="7">
    <source>
        <dbReference type="ARBA" id="ARBA00033409"/>
    </source>
</evidence>
<evidence type="ECO:0000256" key="1">
    <source>
        <dbReference type="ARBA" id="ARBA00003065"/>
    </source>
</evidence>
<evidence type="ECO:0000256" key="4">
    <source>
        <dbReference type="ARBA" id="ARBA00022763"/>
    </source>
</evidence>
<proteinExistence type="inferred from homology"/>
<feature type="domain" description="DNA replication/recombination mediator RecO N-terminal" evidence="9">
    <location>
        <begin position="5"/>
        <end position="73"/>
    </location>
</feature>
<dbReference type="Proteomes" id="UP001236657">
    <property type="component" value="Chromosome"/>
</dbReference>
<dbReference type="SUPFAM" id="SSF50249">
    <property type="entry name" value="Nucleic acid-binding proteins"/>
    <property type="match status" value="1"/>
</dbReference>
<dbReference type="SUPFAM" id="SSF57863">
    <property type="entry name" value="ArfGap/RecO-like zinc finger"/>
    <property type="match status" value="1"/>
</dbReference>
<dbReference type="Pfam" id="PF11967">
    <property type="entry name" value="RecO_N"/>
    <property type="match status" value="1"/>
</dbReference>
<dbReference type="PANTHER" id="PTHR33991">
    <property type="entry name" value="DNA REPAIR PROTEIN RECO"/>
    <property type="match status" value="1"/>
</dbReference>
<name>A0ABY9MNP4_9GAMM</name>
<keyword evidence="11" id="KW-1185">Reference proteome</keyword>
<gene>
    <name evidence="8 10" type="primary">recO</name>
    <name evidence="10" type="ORF">RCF98_14530</name>
</gene>
<comment type="similarity">
    <text evidence="2 8">Belongs to the RecO family.</text>
</comment>
<evidence type="ECO:0000313" key="10">
    <source>
        <dbReference type="EMBL" id="WML90177.1"/>
    </source>
</evidence>
<dbReference type="HAMAP" id="MF_00201">
    <property type="entry name" value="RecO"/>
    <property type="match status" value="1"/>
</dbReference>
<evidence type="ECO:0000256" key="5">
    <source>
        <dbReference type="ARBA" id="ARBA00023172"/>
    </source>
</evidence>
<evidence type="ECO:0000313" key="11">
    <source>
        <dbReference type="Proteomes" id="UP001236657"/>
    </source>
</evidence>
<dbReference type="NCBIfam" id="TIGR00613">
    <property type="entry name" value="reco"/>
    <property type="match status" value="1"/>
</dbReference>
<organism evidence="10 11">
    <name type="scientific">Thiothrix lacustris</name>
    <dbReference type="NCBI Taxonomy" id="525917"/>
    <lineage>
        <taxon>Bacteria</taxon>
        <taxon>Pseudomonadati</taxon>
        <taxon>Pseudomonadota</taxon>
        <taxon>Gammaproteobacteria</taxon>
        <taxon>Thiotrichales</taxon>
        <taxon>Thiotrichaceae</taxon>
        <taxon>Thiothrix</taxon>
    </lineage>
</organism>
<reference evidence="10 11" key="1">
    <citation type="submission" date="2023-08" db="EMBL/GenBank/DDBJ databases">
        <title>New molecular markers tilS and rpoB for phylogenetic and monitoring studies of the genus Thiothrix biodiversity.</title>
        <authorList>
            <person name="Ravin N.V."/>
            <person name="Smolyakov D."/>
            <person name="Markov N.D."/>
            <person name="Beletsky A.V."/>
            <person name="Mardanov A.V."/>
            <person name="Rudenko T.S."/>
            <person name="Grabovich M.Y."/>
        </authorList>
    </citation>
    <scope>NUCLEOTIDE SEQUENCE [LARGE SCALE GENOMIC DNA]</scope>
    <source>
        <strain evidence="10 11">MK1</strain>
    </source>
</reference>
<protein>
    <recommendedName>
        <fullName evidence="3 8">DNA repair protein RecO</fullName>
    </recommendedName>
    <alternativeName>
        <fullName evidence="7 8">Recombination protein O</fullName>
    </alternativeName>
</protein>
<evidence type="ECO:0000256" key="3">
    <source>
        <dbReference type="ARBA" id="ARBA00021310"/>
    </source>
</evidence>
<dbReference type="Gene3D" id="1.20.1440.120">
    <property type="entry name" value="Recombination protein O, C-terminal domain"/>
    <property type="match status" value="1"/>
</dbReference>
<evidence type="ECO:0000256" key="6">
    <source>
        <dbReference type="ARBA" id="ARBA00023204"/>
    </source>
</evidence>
<dbReference type="InterPro" id="IPR003717">
    <property type="entry name" value="RecO"/>
</dbReference>
<dbReference type="InterPro" id="IPR012340">
    <property type="entry name" value="NA-bd_OB-fold"/>
</dbReference>
<evidence type="ECO:0000256" key="2">
    <source>
        <dbReference type="ARBA" id="ARBA00007452"/>
    </source>
</evidence>
<accession>A0ABY9MNP4</accession>
<dbReference type="InterPro" id="IPR037278">
    <property type="entry name" value="ARFGAP/RecO"/>
</dbReference>
<evidence type="ECO:0000256" key="8">
    <source>
        <dbReference type="HAMAP-Rule" id="MF_00201"/>
    </source>
</evidence>
<dbReference type="PANTHER" id="PTHR33991:SF1">
    <property type="entry name" value="DNA REPAIR PROTEIN RECO"/>
    <property type="match status" value="1"/>
</dbReference>
<dbReference type="InterPro" id="IPR022572">
    <property type="entry name" value="DNA_rep/recomb_RecO_N"/>
</dbReference>
<dbReference type="Gene3D" id="2.40.50.140">
    <property type="entry name" value="Nucleic acid-binding proteins"/>
    <property type="match status" value="1"/>
</dbReference>
<dbReference type="InterPro" id="IPR042242">
    <property type="entry name" value="RecO_C"/>
</dbReference>
<dbReference type="EMBL" id="CP133218">
    <property type="protein sequence ID" value="WML90177.1"/>
    <property type="molecule type" value="Genomic_DNA"/>
</dbReference>
<evidence type="ECO:0000259" key="9">
    <source>
        <dbReference type="Pfam" id="PF11967"/>
    </source>
</evidence>
<keyword evidence="6 8" id="KW-0234">DNA repair</keyword>
<keyword evidence="5 8" id="KW-0233">DNA recombination</keyword>
<dbReference type="Pfam" id="PF02565">
    <property type="entry name" value="RecO_C"/>
    <property type="match status" value="1"/>
</dbReference>
<comment type="function">
    <text evidence="1 8">Involved in DNA repair and RecF pathway recombination.</text>
</comment>
<sequence>MAAELSPAFILRRNPYRDTSLLLDMFTRDAGKITCVAKFGQGKGTRSKGMLEPFRQLEASWVGKGEVFTLFNAEEKRRFPLKAAGLVRAVYANELLLRALWQHQPQPELFAQYQQLLFRLENPAEVLALPLFELDVLAMACYVLNLWHDDADGEDIQPHSRYRFRPDHGIYPDAGEGKGVPLSGRLLIALREPESMATEQRLELRHTLDYLIQMLLKGKTLNARRLLNE</sequence>
<keyword evidence="4 8" id="KW-0227">DNA damage</keyword>